<dbReference type="PIRSF" id="PIRSF006806">
    <property type="entry name" value="FTHF_cligase"/>
    <property type="match status" value="1"/>
</dbReference>
<keyword evidence="2" id="KW-0547">Nucleotide-binding</keyword>
<dbReference type="InterPro" id="IPR024185">
    <property type="entry name" value="FTHF_cligase-like_sf"/>
</dbReference>
<dbReference type="Proteomes" id="UP001596298">
    <property type="component" value="Unassembled WGS sequence"/>
</dbReference>
<dbReference type="Pfam" id="PF01812">
    <property type="entry name" value="5-FTHF_cyc-lig"/>
    <property type="match status" value="1"/>
</dbReference>
<dbReference type="InterPro" id="IPR002698">
    <property type="entry name" value="FTHF_cligase"/>
</dbReference>
<dbReference type="EMBL" id="JBHSWH010000001">
    <property type="protein sequence ID" value="MFC6703826.1"/>
    <property type="molecule type" value="Genomic_DNA"/>
</dbReference>
<dbReference type="SUPFAM" id="SSF100950">
    <property type="entry name" value="NagB/RpiA/CoA transferase-like"/>
    <property type="match status" value="1"/>
</dbReference>
<dbReference type="Gene3D" id="3.40.50.10420">
    <property type="entry name" value="NagB/RpiA/CoA transferase-like"/>
    <property type="match status" value="1"/>
</dbReference>
<sequence>MSYELPTNKHEARRTIRAGRRSRRASVRDEQWRVYGEDLGLGLAQWLNDRPVPQLAAIYEALPTEPPTHGIRAALVSLGIRLIVPELLADNDLAWRDLASGADLGVDAISDVNLILVPALAVDRGSGLRLGQGGGSYDRALARKRPGTPVIAALFDDEVVDTVPSEPHDCAVDAVLTPSGGVAAVGSKV</sequence>
<proteinExistence type="inferred from homology"/>
<dbReference type="PANTHER" id="PTHR23407">
    <property type="entry name" value="ATPASE INHIBITOR/5-FORMYLTETRAHYDROFOLATE CYCLO-LIGASE"/>
    <property type="match status" value="1"/>
</dbReference>
<keyword evidence="6" id="KW-1185">Reference proteome</keyword>
<organism evidence="5 6">
    <name type="scientific">Flexivirga alba</name>
    <dbReference type="NCBI Taxonomy" id="702742"/>
    <lineage>
        <taxon>Bacteria</taxon>
        <taxon>Bacillati</taxon>
        <taxon>Actinomycetota</taxon>
        <taxon>Actinomycetes</taxon>
        <taxon>Micrococcales</taxon>
        <taxon>Dermacoccaceae</taxon>
        <taxon>Flexivirga</taxon>
    </lineage>
</organism>
<reference evidence="6" key="1">
    <citation type="journal article" date="2019" name="Int. J. Syst. Evol. Microbiol.">
        <title>The Global Catalogue of Microorganisms (GCM) 10K type strain sequencing project: providing services to taxonomists for standard genome sequencing and annotation.</title>
        <authorList>
            <consortium name="The Broad Institute Genomics Platform"/>
            <consortium name="The Broad Institute Genome Sequencing Center for Infectious Disease"/>
            <person name="Wu L."/>
            <person name="Ma J."/>
        </authorList>
    </citation>
    <scope>NUCLEOTIDE SEQUENCE [LARGE SCALE GENOMIC DNA]</scope>
    <source>
        <strain evidence="6">CCUG 58127</strain>
    </source>
</reference>
<evidence type="ECO:0000256" key="2">
    <source>
        <dbReference type="ARBA" id="ARBA00022741"/>
    </source>
</evidence>
<keyword evidence="3" id="KW-0067">ATP-binding</keyword>
<gene>
    <name evidence="5" type="ORF">ACFQDH_00690</name>
</gene>
<dbReference type="InterPro" id="IPR037171">
    <property type="entry name" value="NagB/RpiA_transferase-like"/>
</dbReference>
<dbReference type="RefSeq" id="WP_382397526.1">
    <property type="nucleotide sequence ID" value="NZ_JBHSWH010000001.1"/>
</dbReference>
<evidence type="ECO:0000256" key="3">
    <source>
        <dbReference type="ARBA" id="ARBA00022840"/>
    </source>
</evidence>
<evidence type="ECO:0000256" key="1">
    <source>
        <dbReference type="ARBA" id="ARBA00010638"/>
    </source>
</evidence>
<name>A0ABW2ABL5_9MICO</name>
<evidence type="ECO:0000313" key="5">
    <source>
        <dbReference type="EMBL" id="MFC6703826.1"/>
    </source>
</evidence>
<comment type="caution">
    <text evidence="5">The sequence shown here is derived from an EMBL/GenBank/DDBJ whole genome shotgun (WGS) entry which is preliminary data.</text>
</comment>
<protein>
    <submittedName>
        <fullName evidence="5">5-formyltetrahydrofolate cyclo-ligase</fullName>
    </submittedName>
</protein>
<dbReference type="PANTHER" id="PTHR23407:SF1">
    <property type="entry name" value="5-FORMYLTETRAHYDROFOLATE CYCLO-LIGASE"/>
    <property type="match status" value="1"/>
</dbReference>
<feature type="region of interest" description="Disordered" evidence="4">
    <location>
        <begin position="1"/>
        <end position="20"/>
    </location>
</feature>
<accession>A0ABW2ABL5</accession>
<evidence type="ECO:0000256" key="4">
    <source>
        <dbReference type="SAM" id="MobiDB-lite"/>
    </source>
</evidence>
<evidence type="ECO:0000313" key="6">
    <source>
        <dbReference type="Proteomes" id="UP001596298"/>
    </source>
</evidence>
<comment type="similarity">
    <text evidence="1">Belongs to the 5-formyltetrahydrofolate cyclo-ligase family.</text>
</comment>